<dbReference type="PANTHER" id="PTHR45650">
    <property type="entry name" value="GDSL-LIKE LIPASE/ACYLHYDROLASE-RELATED"/>
    <property type="match status" value="1"/>
</dbReference>
<keyword evidence="7" id="KW-0443">Lipid metabolism</keyword>
<evidence type="ECO:0000256" key="7">
    <source>
        <dbReference type="ARBA" id="ARBA00023098"/>
    </source>
</evidence>
<dbReference type="InterPro" id="IPR051238">
    <property type="entry name" value="GDSL_esterase/lipase"/>
</dbReference>
<organism evidence="8 9">
    <name type="scientific">Protea cynaroides</name>
    <dbReference type="NCBI Taxonomy" id="273540"/>
    <lineage>
        <taxon>Eukaryota</taxon>
        <taxon>Viridiplantae</taxon>
        <taxon>Streptophyta</taxon>
        <taxon>Embryophyta</taxon>
        <taxon>Tracheophyta</taxon>
        <taxon>Spermatophyta</taxon>
        <taxon>Magnoliopsida</taxon>
        <taxon>Proteales</taxon>
        <taxon>Proteaceae</taxon>
        <taxon>Protea</taxon>
    </lineage>
</organism>
<accession>A0A9Q0L4B2</accession>
<keyword evidence="3" id="KW-0964">Secreted</keyword>
<dbReference type="GO" id="GO:0016042">
    <property type="term" value="P:lipid catabolic process"/>
    <property type="evidence" value="ECO:0007669"/>
    <property type="project" value="UniProtKB-KW"/>
</dbReference>
<keyword evidence="4" id="KW-0732">Signal</keyword>
<dbReference type="GO" id="GO:0005576">
    <property type="term" value="C:extracellular region"/>
    <property type="evidence" value="ECO:0007669"/>
    <property type="project" value="UniProtKB-SubCell"/>
</dbReference>
<dbReference type="InterPro" id="IPR035669">
    <property type="entry name" value="SGNH_plant_lipase-like"/>
</dbReference>
<keyword evidence="6" id="KW-0442">Lipid degradation</keyword>
<dbReference type="InterPro" id="IPR001087">
    <property type="entry name" value="GDSL"/>
</dbReference>
<keyword evidence="9" id="KW-1185">Reference proteome</keyword>
<evidence type="ECO:0000313" key="9">
    <source>
        <dbReference type="Proteomes" id="UP001141806"/>
    </source>
</evidence>
<evidence type="ECO:0000313" key="8">
    <source>
        <dbReference type="EMBL" id="KAJ4982112.1"/>
    </source>
</evidence>
<name>A0A9Q0L4B2_9MAGN</name>
<sequence length="388" mass="43018">MLCISLHTTLACNHLSSFHSFQFMASGVITTWVLSVFILVSNLLSGISRVQAEPQVPCYFIFGDSLVDNGNNMALPTVAKALTYPYGIDFPKGPTGRFTNGRTVADVVTQLLGFDDFIPPYATTTGPALVRGVNYGSSASGIRDDTGQEFGPVSGLDRQLDNHQTTILQVMGILGDYDAAANHLGQCLYTVGMGSNDYLAYLDTRISRQYTPEQYADTLIQQYSQQLKTLYSYGARKVAIVGVGPVGYSPYAISECKRRKGWTCVVELNKGTQLFNDKVKGLVDSFNKNLPAARFTYLNAYEILHDIWKNPLFYGFKVTDTSCCLRANNNSQYACMPLQKPCENRTQYTFFDAFHPTEAVNLITGRRYYRAKSPLDAHPVDIHGLVQL</sequence>
<proteinExistence type="inferred from homology"/>
<dbReference type="CDD" id="cd01837">
    <property type="entry name" value="SGNH_plant_lipase_like"/>
    <property type="match status" value="1"/>
</dbReference>
<reference evidence="8" key="1">
    <citation type="journal article" date="2023" name="Plant J.">
        <title>The genome of the king protea, Protea cynaroides.</title>
        <authorList>
            <person name="Chang J."/>
            <person name="Duong T.A."/>
            <person name="Schoeman C."/>
            <person name="Ma X."/>
            <person name="Roodt D."/>
            <person name="Barker N."/>
            <person name="Li Z."/>
            <person name="Van de Peer Y."/>
            <person name="Mizrachi E."/>
        </authorList>
    </citation>
    <scope>NUCLEOTIDE SEQUENCE</scope>
    <source>
        <tissue evidence="8">Young leaves</tissue>
    </source>
</reference>
<dbReference type="EMBL" id="JAMYWD010000001">
    <property type="protein sequence ID" value="KAJ4982112.1"/>
    <property type="molecule type" value="Genomic_DNA"/>
</dbReference>
<dbReference type="Proteomes" id="UP001141806">
    <property type="component" value="Unassembled WGS sequence"/>
</dbReference>
<evidence type="ECO:0000256" key="5">
    <source>
        <dbReference type="ARBA" id="ARBA00022801"/>
    </source>
</evidence>
<evidence type="ECO:0000256" key="6">
    <source>
        <dbReference type="ARBA" id="ARBA00022963"/>
    </source>
</evidence>
<dbReference type="OrthoDB" id="1883896at2759"/>
<dbReference type="InterPro" id="IPR036514">
    <property type="entry name" value="SGNH_hydro_sf"/>
</dbReference>
<dbReference type="Gene3D" id="3.40.50.1110">
    <property type="entry name" value="SGNH hydrolase"/>
    <property type="match status" value="1"/>
</dbReference>
<comment type="caution">
    <text evidence="8">The sequence shown here is derived from an EMBL/GenBank/DDBJ whole genome shotgun (WGS) entry which is preliminary data.</text>
</comment>
<dbReference type="AlphaFoldDB" id="A0A9Q0L4B2"/>
<dbReference type="Pfam" id="PF00657">
    <property type="entry name" value="Lipase_GDSL"/>
    <property type="match status" value="1"/>
</dbReference>
<evidence type="ECO:0000256" key="2">
    <source>
        <dbReference type="ARBA" id="ARBA00008668"/>
    </source>
</evidence>
<evidence type="ECO:0000256" key="4">
    <source>
        <dbReference type="ARBA" id="ARBA00022729"/>
    </source>
</evidence>
<keyword evidence="5" id="KW-0378">Hydrolase</keyword>
<evidence type="ECO:0000256" key="3">
    <source>
        <dbReference type="ARBA" id="ARBA00022525"/>
    </source>
</evidence>
<protein>
    <submittedName>
        <fullName evidence="8">Uncharacterized protein</fullName>
    </submittedName>
</protein>
<dbReference type="PANTHER" id="PTHR45650:SF3">
    <property type="entry name" value="OS01G0748500 PROTEIN"/>
    <property type="match status" value="1"/>
</dbReference>
<comment type="subcellular location">
    <subcellularLocation>
        <location evidence="1">Secreted</location>
    </subcellularLocation>
</comment>
<dbReference type="GO" id="GO:0016788">
    <property type="term" value="F:hydrolase activity, acting on ester bonds"/>
    <property type="evidence" value="ECO:0007669"/>
    <property type="project" value="InterPro"/>
</dbReference>
<comment type="similarity">
    <text evidence="2">Belongs to the 'GDSL' lipolytic enzyme family.</text>
</comment>
<gene>
    <name evidence="8" type="ORF">NE237_032949</name>
</gene>
<evidence type="ECO:0000256" key="1">
    <source>
        <dbReference type="ARBA" id="ARBA00004613"/>
    </source>
</evidence>